<dbReference type="Proteomes" id="UP000828924">
    <property type="component" value="Chromosome"/>
</dbReference>
<evidence type="ECO:0000259" key="1">
    <source>
        <dbReference type="Pfam" id="PF02464"/>
    </source>
</evidence>
<keyword evidence="3" id="KW-1185">Reference proteome</keyword>
<evidence type="ECO:0000313" key="3">
    <source>
        <dbReference type="Proteomes" id="UP000828924"/>
    </source>
</evidence>
<dbReference type="Gene3D" id="3.90.950.20">
    <property type="entry name" value="CinA-like"/>
    <property type="match status" value="1"/>
</dbReference>
<protein>
    <submittedName>
        <fullName evidence="2">CinA family protein</fullName>
    </submittedName>
</protein>
<reference evidence="2 3" key="1">
    <citation type="submission" date="2021-03" db="EMBL/GenBank/DDBJ databases">
        <title>Complete genome of Streptomyces formicae strain 1H-GS9 (DSM 100524).</title>
        <authorList>
            <person name="Atanasov K.E."/>
            <person name="Altabella T."/>
            <person name="Ferrer A."/>
        </authorList>
    </citation>
    <scope>NUCLEOTIDE SEQUENCE [LARGE SCALE GENOMIC DNA]</scope>
    <source>
        <strain evidence="2 3">1H-GS9</strain>
    </source>
</reference>
<name>A0ABY3WSA8_9ACTN</name>
<dbReference type="Pfam" id="PF02464">
    <property type="entry name" value="CinA"/>
    <property type="match status" value="1"/>
</dbReference>
<dbReference type="SUPFAM" id="SSF142433">
    <property type="entry name" value="CinA-like"/>
    <property type="match status" value="1"/>
</dbReference>
<organism evidence="2 3">
    <name type="scientific">Streptomyces formicae</name>
    <dbReference type="NCBI Taxonomy" id="1616117"/>
    <lineage>
        <taxon>Bacteria</taxon>
        <taxon>Bacillati</taxon>
        <taxon>Actinomycetota</taxon>
        <taxon>Actinomycetes</taxon>
        <taxon>Kitasatosporales</taxon>
        <taxon>Streptomycetaceae</taxon>
        <taxon>Streptomyces</taxon>
    </lineage>
</organism>
<sequence length="184" mass="19208">MNRNPRDTAGDPPWRKGLDRAEDLARQLNGALAAAGHTVAVAESLTAGRLGAVLAEAPGASRTFRGGVIAYATEVKAMVLGVDQRLLTEEGAVHGEVAGQMAEGVRRLMDASYGVATTGVAGPDTQDGRRIGTLFVAVCGPQGTVVEAPHTGSGRGRKAIQERAVVTALELLRDHLRPPRQDGR</sequence>
<dbReference type="RefSeq" id="WP_277932631.1">
    <property type="nucleotide sequence ID" value="NZ_CP071872.1"/>
</dbReference>
<dbReference type="EMBL" id="CP071872">
    <property type="protein sequence ID" value="UNM13460.1"/>
    <property type="molecule type" value="Genomic_DNA"/>
</dbReference>
<dbReference type="InterPro" id="IPR036653">
    <property type="entry name" value="CinA-like_C"/>
</dbReference>
<feature type="domain" description="CinA C-terminal" evidence="1">
    <location>
        <begin position="22"/>
        <end position="175"/>
    </location>
</feature>
<dbReference type="NCBIfam" id="TIGR00199">
    <property type="entry name" value="PncC_domain"/>
    <property type="match status" value="1"/>
</dbReference>
<proteinExistence type="predicted"/>
<evidence type="ECO:0000313" key="2">
    <source>
        <dbReference type="EMBL" id="UNM13460.1"/>
    </source>
</evidence>
<gene>
    <name evidence="2" type="ORF">J4032_20000</name>
</gene>
<dbReference type="InterPro" id="IPR008136">
    <property type="entry name" value="CinA_C"/>
</dbReference>
<accession>A0ABY3WSA8</accession>